<dbReference type="RefSeq" id="WP_341596387.1">
    <property type="nucleotide sequence ID" value="NZ_JBAKAZ010000005.1"/>
</dbReference>
<proteinExistence type="predicted"/>
<dbReference type="Proteomes" id="UP001369082">
    <property type="component" value="Unassembled WGS sequence"/>
</dbReference>
<gene>
    <name evidence="1" type="ORF">V6256_02345</name>
</gene>
<keyword evidence="2" id="KW-1185">Reference proteome</keyword>
<organism evidence="1 2">
    <name type="scientific">Psychromonas aquatilis</name>
    <dbReference type="NCBI Taxonomy" id="2005072"/>
    <lineage>
        <taxon>Bacteria</taxon>
        <taxon>Pseudomonadati</taxon>
        <taxon>Pseudomonadota</taxon>
        <taxon>Gammaproteobacteria</taxon>
        <taxon>Alteromonadales</taxon>
        <taxon>Psychromonadaceae</taxon>
        <taxon>Psychromonas</taxon>
    </lineage>
</organism>
<evidence type="ECO:0000313" key="1">
    <source>
        <dbReference type="EMBL" id="MEL0628435.1"/>
    </source>
</evidence>
<protein>
    <submittedName>
        <fullName evidence="1">Uncharacterized protein</fullName>
    </submittedName>
</protein>
<name>A0ABU9GM95_9GAMM</name>
<accession>A0ABU9GM95</accession>
<dbReference type="EMBL" id="JBAKAZ010000005">
    <property type="protein sequence ID" value="MEL0628435.1"/>
    <property type="molecule type" value="Genomic_DNA"/>
</dbReference>
<reference evidence="1 2" key="1">
    <citation type="submission" date="2024-02" db="EMBL/GenBank/DDBJ databases">
        <title>Bacteria isolated from the canopy kelp, Nereocystis luetkeana.</title>
        <authorList>
            <person name="Pfister C.A."/>
            <person name="Younker I.T."/>
            <person name="Light S.H."/>
        </authorList>
    </citation>
    <scope>NUCLEOTIDE SEQUENCE [LARGE SCALE GENOMIC DNA]</scope>
    <source>
        <strain evidence="1 2">TI.1.05</strain>
    </source>
</reference>
<evidence type="ECO:0000313" key="2">
    <source>
        <dbReference type="Proteomes" id="UP001369082"/>
    </source>
</evidence>
<sequence>MLSLVDHPMMQHIDTKIDQHEHSLSKLQVERIKISKELMSSTYNVARLICQNLNIVEHDRSVALLCGYEYLSNIQIVEQWLLEQLVELNQSYFTCPVSELQNRLLMRLNSLQQDAFLY</sequence>
<comment type="caution">
    <text evidence="1">The sequence shown here is derived from an EMBL/GenBank/DDBJ whole genome shotgun (WGS) entry which is preliminary data.</text>
</comment>